<proteinExistence type="predicted"/>
<gene>
    <name evidence="1" type="ORF">DSM100238_1776</name>
</gene>
<dbReference type="RefSeq" id="WP_152356292.1">
    <property type="nucleotide sequence ID" value="NZ_WBSO01000022.1"/>
</dbReference>
<accession>A0A6A2VW74</accession>
<sequence>MAGKSDITLLVDGVDESDADAVELTRLAGVLAKRIPRLCELRTVYDGEDLVPGQHVPQNIRNNAKSRAAYKRNLRLASVNIARPMVDSVTIRQRPNGFRLLDDERERSVDAEREWRSCRMTLKARDLFAQRNLYGRSYAMVCRGGGKDYVQPLSPWQCVMEPDGSAAIVYGYDDLSGVESLTIYRLDYADDGSVSGVHSRVAQLESGSRSIPAESDTETIYGVANGDRKGDFSFTPGYKWVSEVNRNWDYAAQCGTLPIVGLSTADGLGLFEPYLSNIYRIAQLNFDRTCVMMTQAFRQRAFKNFPRDTYEENDIAVQEGLKKAGDKIDFAELYVANPAGLWVLPDGVDVWESQSTDVTPWTTALQNEMKQLADMSMTPFGINSNDTGGSASGADLKREGVLFKAQDLNERADDALVRIMRMALVLDGKTDAADEDFTTLWLPIMPIQYSDPASAASQLNGIVSGDMIKRKVLGWSEQDIEDDRRALDMQTLNGTAQSVAAEQAGTRDVDDSFDALAPAAPGTAAAVESTAVIPVPRVADVGE</sequence>
<dbReference type="EMBL" id="WBSO01000022">
    <property type="protein sequence ID" value="KAB8292724.1"/>
    <property type="molecule type" value="Genomic_DNA"/>
</dbReference>
<dbReference type="Proteomes" id="UP000440041">
    <property type="component" value="Unassembled WGS sequence"/>
</dbReference>
<reference evidence="1 2" key="1">
    <citation type="submission" date="2019-09" db="EMBL/GenBank/DDBJ databases">
        <title>Characterization of the phylogenetic diversity of two novel species belonging to the genus Bifidobacterium: Bifidobacterium cebidarum sp. nov. and Bifidobacterium leontopitheci sp. nov.</title>
        <authorList>
            <person name="Lugli G.A."/>
            <person name="Duranti S."/>
            <person name="Milani C."/>
            <person name="Turroni F."/>
            <person name="Ventura M."/>
        </authorList>
    </citation>
    <scope>NUCLEOTIDE SEQUENCE [LARGE SCALE GENOMIC DNA]</scope>
    <source>
        <strain evidence="1 2">DSM 100238</strain>
    </source>
</reference>
<evidence type="ECO:0000313" key="1">
    <source>
        <dbReference type="EMBL" id="KAB8292724.1"/>
    </source>
</evidence>
<evidence type="ECO:0000313" key="2">
    <source>
        <dbReference type="Proteomes" id="UP000440041"/>
    </source>
</evidence>
<name>A0A6A2VW74_9BIFI</name>
<dbReference type="OrthoDB" id="1780383at2"/>
<protein>
    <submittedName>
        <fullName evidence="1">Phage portal protein gp6</fullName>
    </submittedName>
</protein>
<organism evidence="1 2">
    <name type="scientific">Bifidobacterium apri</name>
    <dbReference type="NCBI Taxonomy" id="1769423"/>
    <lineage>
        <taxon>Bacteria</taxon>
        <taxon>Bacillati</taxon>
        <taxon>Actinomycetota</taxon>
        <taxon>Actinomycetes</taxon>
        <taxon>Bifidobacteriales</taxon>
        <taxon>Bifidobacteriaceae</taxon>
        <taxon>Bifidobacterium</taxon>
    </lineage>
</organism>
<dbReference type="AlphaFoldDB" id="A0A6A2VW74"/>
<comment type="caution">
    <text evidence="1">The sequence shown here is derived from an EMBL/GenBank/DDBJ whole genome shotgun (WGS) entry which is preliminary data.</text>
</comment>
<keyword evidence="2" id="KW-1185">Reference proteome</keyword>